<evidence type="ECO:0000256" key="2">
    <source>
        <dbReference type="SAM" id="MobiDB-lite"/>
    </source>
</evidence>
<organism evidence="3">
    <name type="scientific">Medioppia subpectinata</name>
    <dbReference type="NCBI Taxonomy" id="1979941"/>
    <lineage>
        <taxon>Eukaryota</taxon>
        <taxon>Metazoa</taxon>
        <taxon>Ecdysozoa</taxon>
        <taxon>Arthropoda</taxon>
        <taxon>Chelicerata</taxon>
        <taxon>Arachnida</taxon>
        <taxon>Acari</taxon>
        <taxon>Acariformes</taxon>
        <taxon>Sarcoptiformes</taxon>
        <taxon>Oribatida</taxon>
        <taxon>Brachypylina</taxon>
        <taxon>Oppioidea</taxon>
        <taxon>Oppiidae</taxon>
        <taxon>Medioppia</taxon>
    </lineage>
</organism>
<feature type="compositionally biased region" description="Polar residues" evidence="2">
    <location>
        <begin position="181"/>
        <end position="195"/>
    </location>
</feature>
<accession>A0A7R9KQ71</accession>
<feature type="region of interest" description="Disordered" evidence="2">
    <location>
        <begin position="175"/>
        <end position="195"/>
    </location>
</feature>
<reference evidence="3" key="1">
    <citation type="submission" date="2020-11" db="EMBL/GenBank/DDBJ databases">
        <authorList>
            <person name="Tran Van P."/>
        </authorList>
    </citation>
    <scope>NUCLEOTIDE SEQUENCE</scope>
</reference>
<dbReference type="Proteomes" id="UP000759131">
    <property type="component" value="Unassembled WGS sequence"/>
</dbReference>
<dbReference type="EMBL" id="OC858867">
    <property type="protein sequence ID" value="CAD7626941.1"/>
    <property type="molecule type" value="Genomic_DNA"/>
</dbReference>
<evidence type="ECO:0000256" key="1">
    <source>
        <dbReference type="SAM" id="Coils"/>
    </source>
</evidence>
<name>A0A7R9KQ71_9ACAR</name>
<evidence type="ECO:0000313" key="3">
    <source>
        <dbReference type="EMBL" id="CAD7626941.1"/>
    </source>
</evidence>
<feature type="coiled-coil region" evidence="1">
    <location>
        <begin position="122"/>
        <end position="156"/>
    </location>
</feature>
<keyword evidence="1" id="KW-0175">Coiled coil</keyword>
<dbReference type="EMBL" id="CAJPIZ010004292">
    <property type="protein sequence ID" value="CAG2107371.1"/>
    <property type="molecule type" value="Genomic_DNA"/>
</dbReference>
<protein>
    <submittedName>
        <fullName evidence="3">Uncharacterized protein</fullName>
    </submittedName>
</protein>
<dbReference type="AlphaFoldDB" id="A0A7R9KQ71"/>
<sequence>MFCYVIKRNANNDGYTNPIYLSLPIPVPTVKDLKYHLGTIGYFNPEAQLLFIQTDRGRIFAKNSNHTLDQYLTSGFTVEILPKYSQINEFPVINKNGAKTWSQLSKENLSLKDELKLWKHSNECYRKLIKNMDKKSRQLSEELNALKATNERHVAENGELRQMLATLGTSTSMTTTATSANRSHNPVTTTSSEQSHDNNVIQMLTEIRDQNKVSNNLLSQLMAEMIDNSDDSGSVAITDDSADDESEPTIVCIQTSDDYLRKTSGSDDMVLY</sequence>
<proteinExistence type="predicted"/>
<keyword evidence="4" id="KW-1185">Reference proteome</keyword>
<evidence type="ECO:0000313" key="4">
    <source>
        <dbReference type="Proteomes" id="UP000759131"/>
    </source>
</evidence>
<gene>
    <name evidence="3" type="ORF">OSB1V03_LOCUS7373</name>
</gene>